<reference evidence="1" key="1">
    <citation type="submission" date="2018-01" db="EMBL/GenBank/DDBJ databases">
        <authorList>
            <person name="Mao J.F."/>
        </authorList>
    </citation>
    <scope>NUCLEOTIDE SEQUENCE</scope>
    <source>
        <strain evidence="1">Huo1</strain>
        <tissue evidence="1">Leaf</tissue>
    </source>
</reference>
<dbReference type="AlphaFoldDB" id="A0A8X8YZB5"/>
<comment type="caution">
    <text evidence="1">The sequence shown here is derived from an EMBL/GenBank/DDBJ whole genome shotgun (WGS) entry which is preliminary data.</text>
</comment>
<accession>A0A8X8YZB5</accession>
<evidence type="ECO:0000313" key="2">
    <source>
        <dbReference type="Proteomes" id="UP000298416"/>
    </source>
</evidence>
<reference evidence="1" key="2">
    <citation type="submission" date="2020-08" db="EMBL/GenBank/DDBJ databases">
        <title>Plant Genome Project.</title>
        <authorList>
            <person name="Zhang R.-G."/>
        </authorList>
    </citation>
    <scope>NUCLEOTIDE SEQUENCE</scope>
    <source>
        <strain evidence="1">Huo1</strain>
        <tissue evidence="1">Leaf</tissue>
    </source>
</reference>
<gene>
    <name evidence="1" type="ORF">SASPL_155092</name>
</gene>
<protein>
    <submittedName>
        <fullName evidence="1">Uncharacterized protein</fullName>
    </submittedName>
</protein>
<dbReference type="EMBL" id="PNBA02000022">
    <property type="protein sequence ID" value="KAG6386201.1"/>
    <property type="molecule type" value="Genomic_DNA"/>
</dbReference>
<proteinExistence type="predicted"/>
<dbReference type="Proteomes" id="UP000298416">
    <property type="component" value="Unassembled WGS sequence"/>
</dbReference>
<evidence type="ECO:0000313" key="1">
    <source>
        <dbReference type="EMBL" id="KAG6386201.1"/>
    </source>
</evidence>
<organism evidence="1">
    <name type="scientific">Salvia splendens</name>
    <name type="common">Scarlet sage</name>
    <dbReference type="NCBI Taxonomy" id="180675"/>
    <lineage>
        <taxon>Eukaryota</taxon>
        <taxon>Viridiplantae</taxon>
        <taxon>Streptophyta</taxon>
        <taxon>Embryophyta</taxon>
        <taxon>Tracheophyta</taxon>
        <taxon>Spermatophyta</taxon>
        <taxon>Magnoliopsida</taxon>
        <taxon>eudicotyledons</taxon>
        <taxon>Gunneridae</taxon>
        <taxon>Pentapetalae</taxon>
        <taxon>asterids</taxon>
        <taxon>lamiids</taxon>
        <taxon>Lamiales</taxon>
        <taxon>Lamiaceae</taxon>
        <taxon>Nepetoideae</taxon>
        <taxon>Mentheae</taxon>
        <taxon>Salviinae</taxon>
        <taxon>Salvia</taxon>
        <taxon>Salvia subgen. Calosphace</taxon>
        <taxon>core Calosphace</taxon>
    </lineage>
</organism>
<name>A0A8X8YZB5_SALSN</name>
<sequence length="114" mass="13362">MPFRQQAFVEMRERTYHIVSDYAQFPDWNQRQKERLLGLEAVDRMLTESAMKGVEFWIVNSDIQASMLFMMVQMPCCEIRNEFPRTYSRGRAVQVQEGVTALREKVATLIIIPG</sequence>
<keyword evidence="2" id="KW-1185">Reference proteome</keyword>